<sequence length="479" mass="54934">MNLEKSLSIEKILEILEARVFEQTGRYLSKAEKAVIKGTWENKEYSQIASDSGYSLQYLQTGVGPQLWAMLSEVIGDGVQVKKTYLKNVLLKFTKKHCMKLEISKLDNQSLVGKTKVYGKLPKIPYFYGREEEISGLKKQIKISQESCIAITGVGGIGKTLLTAKLIEEILFENPNMYDYIIWKRTNGCSSIDELLSEILPIFNIKAINEPLSTKILLLLKQFHLYKCLLVIDGFERLVQVDNYQKKLEYEDFFVGLTKEVHQSYIILTSQIPLEEITHLTTSFSFFSLHLEGLKESAAMQMIHEKGLGGEKCKRLIETYRGNPSELEAVINKIHRFFGGSVEKFFEYSTTMMGPQIQAMLHIQFGQAGFLSHLQKQIMIYLAYQMTEDCNNIPFSKIIDDLKEQLELKISIFEVITAIDILEQRSLIESNKQSNQKEIGYRLQPVVKKYILVDPLGLVNKEKYLVKKEQNKMATSHFV</sequence>
<proteinExistence type="predicted"/>
<dbReference type="EMBL" id="LXQD01000034">
    <property type="protein sequence ID" value="RCJ40942.1"/>
    <property type="molecule type" value="Genomic_DNA"/>
</dbReference>
<comment type="caution">
    <text evidence="3">The sequence shown here is derived from an EMBL/GenBank/DDBJ whole genome shotgun (WGS) entry which is preliminary data.</text>
</comment>
<evidence type="ECO:0000259" key="2">
    <source>
        <dbReference type="Pfam" id="PF26355"/>
    </source>
</evidence>
<dbReference type="InterPro" id="IPR058651">
    <property type="entry name" value="HTH_VMAP-M9"/>
</dbReference>
<dbReference type="Pfam" id="PF26355">
    <property type="entry name" value="HTH_VMAP-M9"/>
    <property type="match status" value="1"/>
</dbReference>
<evidence type="ECO:0000313" key="3">
    <source>
        <dbReference type="EMBL" id="RCJ40942.1"/>
    </source>
</evidence>
<dbReference type="Gene3D" id="3.40.50.300">
    <property type="entry name" value="P-loop containing nucleotide triphosphate hydrolases"/>
    <property type="match status" value="1"/>
</dbReference>
<organism evidence="3 4">
    <name type="scientific">Nostoc minutum NIES-26</name>
    <dbReference type="NCBI Taxonomy" id="1844469"/>
    <lineage>
        <taxon>Bacteria</taxon>
        <taxon>Bacillati</taxon>
        <taxon>Cyanobacteriota</taxon>
        <taxon>Cyanophyceae</taxon>
        <taxon>Nostocales</taxon>
        <taxon>Nostocaceae</taxon>
        <taxon>Nostoc</taxon>
    </lineage>
</organism>
<evidence type="ECO:0000313" key="4">
    <source>
        <dbReference type="Proteomes" id="UP000252107"/>
    </source>
</evidence>
<reference evidence="3" key="1">
    <citation type="submission" date="2016-04" db="EMBL/GenBank/DDBJ databases">
        <authorList>
            <person name="Tabuchi Yagui T.R."/>
        </authorList>
    </citation>
    <scope>NUCLEOTIDE SEQUENCE [LARGE SCALE GENOMIC DNA]</scope>
    <source>
        <strain evidence="3">NIES-26</strain>
    </source>
</reference>
<dbReference type="InterPro" id="IPR027417">
    <property type="entry name" value="P-loop_NTPase"/>
</dbReference>
<dbReference type="Pfam" id="PF20703">
    <property type="entry name" value="nSTAND1"/>
    <property type="match status" value="1"/>
</dbReference>
<accession>A0A367S0H4</accession>
<keyword evidence="4" id="KW-1185">Reference proteome</keyword>
<feature type="domain" description="Novel STAND NTPase 1" evidence="1">
    <location>
        <begin position="126"/>
        <end position="269"/>
    </location>
</feature>
<name>A0A367S0H4_9NOSO</name>
<evidence type="ECO:0000259" key="1">
    <source>
        <dbReference type="Pfam" id="PF20703"/>
    </source>
</evidence>
<dbReference type="SUPFAM" id="SSF52540">
    <property type="entry name" value="P-loop containing nucleoside triphosphate hydrolases"/>
    <property type="match status" value="1"/>
</dbReference>
<gene>
    <name evidence="3" type="ORF">A6770_36850</name>
</gene>
<feature type="domain" description="vWA-MoxR associated protein N-terminal HTH" evidence="2">
    <location>
        <begin position="8"/>
        <end position="90"/>
    </location>
</feature>
<dbReference type="Proteomes" id="UP000252107">
    <property type="component" value="Unassembled WGS sequence"/>
</dbReference>
<protein>
    <submittedName>
        <fullName evidence="3">Uncharacterized protein</fullName>
    </submittedName>
</protein>
<dbReference type="InterPro" id="IPR049052">
    <property type="entry name" value="nSTAND1"/>
</dbReference>
<dbReference type="AlphaFoldDB" id="A0A367S0H4"/>